<feature type="binding site" evidence="6">
    <location>
        <position position="11"/>
    </location>
    <ligand>
        <name>Zn(2+)</name>
        <dbReference type="ChEBI" id="CHEBI:29105"/>
    </ligand>
</feature>
<evidence type="ECO:0000256" key="4">
    <source>
        <dbReference type="ARBA" id="ARBA00022833"/>
    </source>
</evidence>
<feature type="domain" description="C2H2-type" evidence="7">
    <location>
        <begin position="318"/>
        <end position="345"/>
    </location>
</feature>
<dbReference type="Proteomes" id="UP000694846">
    <property type="component" value="Unplaced"/>
</dbReference>
<dbReference type="FunFam" id="3.30.160.60:FF:001732">
    <property type="entry name" value="Zgc:162936"/>
    <property type="match status" value="1"/>
</dbReference>
<dbReference type="PROSITE" id="PS51915">
    <property type="entry name" value="ZAD"/>
    <property type="match status" value="1"/>
</dbReference>
<reference evidence="9" key="1">
    <citation type="submission" date="2018-04" db="EMBL/GenBank/DDBJ databases">
        <title>Transcriptome assembly of Sipha flava.</title>
        <authorList>
            <person name="Scully E.D."/>
            <person name="Geib S.M."/>
            <person name="Palmer N.A."/>
            <person name="Koch K."/>
            <person name="Bradshaw J."/>
            <person name="Heng-Moss T."/>
            <person name="Sarath G."/>
        </authorList>
    </citation>
    <scope>NUCLEOTIDE SEQUENCE</scope>
</reference>
<evidence type="ECO:0000256" key="1">
    <source>
        <dbReference type="ARBA" id="ARBA00022723"/>
    </source>
</evidence>
<dbReference type="PROSITE" id="PS00028">
    <property type="entry name" value="ZINC_FINGER_C2H2_1"/>
    <property type="match status" value="8"/>
</dbReference>
<dbReference type="Pfam" id="PF00096">
    <property type="entry name" value="zf-C2H2"/>
    <property type="match status" value="3"/>
</dbReference>
<dbReference type="SUPFAM" id="SSF57716">
    <property type="entry name" value="Glucocorticoid receptor-like (DNA-binding domain)"/>
    <property type="match status" value="1"/>
</dbReference>
<keyword evidence="10" id="KW-1185">Reference proteome</keyword>
<feature type="binding site" evidence="6">
    <location>
        <position position="58"/>
    </location>
    <ligand>
        <name>Zn(2+)</name>
        <dbReference type="ChEBI" id="CHEBI:29105"/>
    </ligand>
</feature>
<dbReference type="RefSeq" id="XP_025410758.1">
    <property type="nucleotide sequence ID" value="XM_025554973.1"/>
</dbReference>
<dbReference type="FunFam" id="3.30.160.60:FF:000925">
    <property type="entry name" value="Zinc finger protein 668"/>
    <property type="match status" value="1"/>
</dbReference>
<dbReference type="GO" id="GO:0008270">
    <property type="term" value="F:zinc ion binding"/>
    <property type="evidence" value="ECO:0007669"/>
    <property type="project" value="UniProtKB-UniRule"/>
</dbReference>
<dbReference type="PANTHER" id="PTHR24408">
    <property type="entry name" value="ZINC FINGER PROTEIN"/>
    <property type="match status" value="1"/>
</dbReference>
<feature type="domain" description="C2H2-type" evidence="7">
    <location>
        <begin position="177"/>
        <end position="205"/>
    </location>
</feature>
<accession>A0A2S2Q5I0</accession>
<dbReference type="EMBL" id="GGMS01003648">
    <property type="protein sequence ID" value="MBY72851.1"/>
    <property type="molecule type" value="Transcribed_RNA"/>
</dbReference>
<evidence type="ECO:0000313" key="9">
    <source>
        <dbReference type="EMBL" id="MBY72851.1"/>
    </source>
</evidence>
<dbReference type="PANTHER" id="PTHR24408:SF58">
    <property type="entry name" value="TRANSCRIPTION FACTOR (TFIIIA), PUTATIVE (AFU_ORTHOLOGUE AFUA_1G05150)-RELATED"/>
    <property type="match status" value="1"/>
</dbReference>
<dbReference type="FunFam" id="3.30.160.60:FF:002343">
    <property type="entry name" value="Zinc finger protein 33A"/>
    <property type="match status" value="1"/>
</dbReference>
<dbReference type="InterPro" id="IPR036236">
    <property type="entry name" value="Znf_C2H2_sf"/>
</dbReference>
<dbReference type="GO" id="GO:0005694">
    <property type="term" value="C:chromosome"/>
    <property type="evidence" value="ECO:0007669"/>
    <property type="project" value="UniProtKB-ARBA"/>
</dbReference>
<evidence type="ECO:0000256" key="3">
    <source>
        <dbReference type="ARBA" id="ARBA00022771"/>
    </source>
</evidence>
<dbReference type="InterPro" id="IPR013087">
    <property type="entry name" value="Znf_C2H2_type"/>
</dbReference>
<feature type="domain" description="C2H2-type" evidence="7">
    <location>
        <begin position="290"/>
        <end position="317"/>
    </location>
</feature>
<reference evidence="11" key="2">
    <citation type="submission" date="2025-04" db="UniProtKB">
        <authorList>
            <consortium name="RefSeq"/>
        </authorList>
    </citation>
    <scope>IDENTIFICATION</scope>
    <source>
        <tissue evidence="11">Whole body</tissue>
    </source>
</reference>
<feature type="domain" description="C2H2-type" evidence="7">
    <location>
        <begin position="233"/>
        <end position="260"/>
    </location>
</feature>
<dbReference type="PROSITE" id="PS50157">
    <property type="entry name" value="ZINC_FINGER_C2H2_2"/>
    <property type="match status" value="8"/>
</dbReference>
<feature type="binding site" evidence="6">
    <location>
        <position position="14"/>
    </location>
    <ligand>
        <name>Zn(2+)</name>
        <dbReference type="ChEBI" id="CHEBI:29105"/>
    </ligand>
</feature>
<proteinExistence type="predicted"/>
<feature type="binding site" evidence="6">
    <location>
        <position position="55"/>
    </location>
    <ligand>
        <name>Zn(2+)</name>
        <dbReference type="ChEBI" id="CHEBI:29105"/>
    </ligand>
</feature>
<evidence type="ECO:0000259" key="8">
    <source>
        <dbReference type="PROSITE" id="PS51915"/>
    </source>
</evidence>
<dbReference type="Gene3D" id="3.40.1800.20">
    <property type="match status" value="1"/>
</dbReference>
<dbReference type="SMART" id="SM00355">
    <property type="entry name" value="ZnF_C2H2"/>
    <property type="match status" value="9"/>
</dbReference>
<feature type="domain" description="ZAD" evidence="8">
    <location>
        <begin position="9"/>
        <end position="82"/>
    </location>
</feature>
<dbReference type="Gene3D" id="3.30.160.60">
    <property type="entry name" value="Classic Zinc Finger"/>
    <property type="match status" value="7"/>
</dbReference>
<dbReference type="GO" id="GO:0045893">
    <property type="term" value="P:positive regulation of DNA-templated transcription"/>
    <property type="evidence" value="ECO:0007669"/>
    <property type="project" value="UniProtKB-ARBA"/>
</dbReference>
<evidence type="ECO:0000313" key="10">
    <source>
        <dbReference type="Proteomes" id="UP000694846"/>
    </source>
</evidence>
<feature type="domain" description="C2H2-type" evidence="7">
    <location>
        <begin position="374"/>
        <end position="401"/>
    </location>
</feature>
<sequence>MNKKKDKWDICRTCGKSGDIEIFGRDGVSLQLEEKINSYLPITVSVNDNLPLKLCSVCISRLESCHKLVVSTIEMNKTLEEVMKRKQIKNNSYAFDNNEDSIEDMEHENAQMEIMDINSADEDDGGIVTVKEEYSEYESIDIVSVGTDDLCDDASADDEELMMIKIEEDDCEESAKYHCSKCQRVFESETKMRRHIFIQHDPGEMECFHCFAKYDSMLHFERHIATHFCRNEYLCDFCPTMFNRVSGLLDHLAKHKNERQRFTCPECGKVLANRLSFTTHQRTHTGEKPHACRFCDRTFSQISSKQYHERTHTGETTHHCEFCGKGFNSKLTRDTHRRIHTGERPFGCKQCNATFRCLANLRQHEMVHAPVKPFQCEVCYKRFGRPEKVRVHMRTHTGERPYKCPICGRGFTQKNDMLKHTNVHNKPARRTNSQIMKNNEDMMISVNNSVPKFVNIKDLKELCFDVSNSYDSSENDTNSSMTLIEDQ</sequence>
<dbReference type="FunFam" id="3.30.160.60:FF:000624">
    <property type="entry name" value="zinc finger protein 697"/>
    <property type="match status" value="1"/>
</dbReference>
<name>A0A2S2Q5I0_9HEMI</name>
<dbReference type="InterPro" id="IPR012934">
    <property type="entry name" value="Znf_AD"/>
</dbReference>
<dbReference type="GO" id="GO:0000981">
    <property type="term" value="F:DNA-binding transcription factor activity, RNA polymerase II-specific"/>
    <property type="evidence" value="ECO:0007669"/>
    <property type="project" value="TreeGrafter"/>
</dbReference>
<dbReference type="SUPFAM" id="SSF57667">
    <property type="entry name" value="beta-beta-alpha zinc fingers"/>
    <property type="match status" value="4"/>
</dbReference>
<evidence type="ECO:0000256" key="2">
    <source>
        <dbReference type="ARBA" id="ARBA00022737"/>
    </source>
</evidence>
<evidence type="ECO:0000259" key="7">
    <source>
        <dbReference type="PROSITE" id="PS50157"/>
    </source>
</evidence>
<evidence type="ECO:0000256" key="5">
    <source>
        <dbReference type="PROSITE-ProRule" id="PRU00042"/>
    </source>
</evidence>
<dbReference type="AlphaFoldDB" id="A0A2S2Q5I0"/>
<evidence type="ECO:0000313" key="11">
    <source>
        <dbReference type="RefSeq" id="XP_025410758.1"/>
    </source>
</evidence>
<evidence type="ECO:0000256" key="6">
    <source>
        <dbReference type="PROSITE-ProRule" id="PRU01263"/>
    </source>
</evidence>
<keyword evidence="3 5" id="KW-0863">Zinc-finger</keyword>
<dbReference type="GO" id="GO:0043565">
    <property type="term" value="F:sequence-specific DNA binding"/>
    <property type="evidence" value="ECO:0007669"/>
    <property type="project" value="TreeGrafter"/>
</dbReference>
<feature type="domain" description="C2H2-type" evidence="7">
    <location>
        <begin position="402"/>
        <end position="429"/>
    </location>
</feature>
<protein>
    <submittedName>
        <fullName evidence="9 11">Zinc finger protein</fullName>
    </submittedName>
</protein>
<feature type="domain" description="C2H2-type" evidence="7">
    <location>
        <begin position="346"/>
        <end position="373"/>
    </location>
</feature>
<dbReference type="OrthoDB" id="6077919at2759"/>
<keyword evidence="1 6" id="KW-0479">Metal-binding</keyword>
<dbReference type="GO" id="GO:0005634">
    <property type="term" value="C:nucleus"/>
    <property type="evidence" value="ECO:0007669"/>
    <property type="project" value="InterPro"/>
</dbReference>
<feature type="domain" description="C2H2-type" evidence="7">
    <location>
        <begin position="262"/>
        <end position="289"/>
    </location>
</feature>
<dbReference type="FunFam" id="3.30.160.60:FF:000502">
    <property type="entry name" value="Zinc finger protein 710"/>
    <property type="match status" value="1"/>
</dbReference>
<dbReference type="Pfam" id="PF07776">
    <property type="entry name" value="zf-AD"/>
    <property type="match status" value="1"/>
</dbReference>
<organism evidence="9">
    <name type="scientific">Sipha flava</name>
    <name type="common">yellow sugarcane aphid</name>
    <dbReference type="NCBI Taxonomy" id="143950"/>
    <lineage>
        <taxon>Eukaryota</taxon>
        <taxon>Metazoa</taxon>
        <taxon>Ecdysozoa</taxon>
        <taxon>Arthropoda</taxon>
        <taxon>Hexapoda</taxon>
        <taxon>Insecta</taxon>
        <taxon>Pterygota</taxon>
        <taxon>Neoptera</taxon>
        <taxon>Paraneoptera</taxon>
        <taxon>Hemiptera</taxon>
        <taxon>Sternorrhyncha</taxon>
        <taxon>Aphidomorpha</taxon>
        <taxon>Aphidoidea</taxon>
        <taxon>Aphididae</taxon>
        <taxon>Sipha</taxon>
    </lineage>
</organism>
<keyword evidence="2" id="KW-0677">Repeat</keyword>
<gene>
    <name evidence="9" type="primary">Znf879</name>
    <name evidence="11" type="synonym">LOC112683805</name>
    <name evidence="9" type="ORF">g.153442</name>
</gene>
<keyword evidence="4 6" id="KW-0862">Zinc</keyword>
<dbReference type="SMART" id="SM00868">
    <property type="entry name" value="zf-AD"/>
    <property type="match status" value="1"/>
</dbReference>